<dbReference type="GO" id="GO:0005737">
    <property type="term" value="C:cytoplasm"/>
    <property type="evidence" value="ECO:0007669"/>
    <property type="project" value="UniProtKB-SubCell"/>
</dbReference>
<evidence type="ECO:0000256" key="2">
    <source>
        <dbReference type="ARBA" id="ARBA00004496"/>
    </source>
</evidence>
<feature type="domain" description="DEUBAD" evidence="6">
    <location>
        <begin position="171"/>
        <end position="276"/>
    </location>
</feature>
<dbReference type="GO" id="GO:0005634">
    <property type="term" value="C:nucleus"/>
    <property type="evidence" value="ECO:0007669"/>
    <property type="project" value="UniProtKB-SubCell"/>
</dbReference>
<dbReference type="InterPro" id="IPR044868">
    <property type="entry name" value="Rpn13/ADRM1_Pru"/>
</dbReference>
<evidence type="ECO:0000256" key="3">
    <source>
        <dbReference type="ARBA" id="ARBA00022490"/>
    </source>
</evidence>
<geneLocation type="mitochondrion" evidence="8"/>
<protein>
    <submittedName>
        <fullName evidence="8">Uncharacterized protein</fullName>
    </submittedName>
</protein>
<dbReference type="GO" id="GO:0070628">
    <property type="term" value="F:proteasome binding"/>
    <property type="evidence" value="ECO:0007669"/>
    <property type="project" value="TreeGrafter"/>
</dbReference>
<dbReference type="Pfam" id="PF04683">
    <property type="entry name" value="Rpn13_ADRM1_Pru"/>
    <property type="match status" value="1"/>
</dbReference>
<evidence type="ECO:0000259" key="7">
    <source>
        <dbReference type="PROSITE" id="PS51917"/>
    </source>
</evidence>
<sequence>MDLERLLAGLTSQAGSAAGGAAASDGLMSCRAGTLSQSGTAVTADARKGKLVFLERDGLLHVQWQLRPSGEVQEDYIVLPNEATVELIPECTDGRVLMVEFAGDRSRRRLYWLQEPKADHDASLIEQMNGYLSGRTPLTGGARPAPGTLDQNQLLAMLTGQVQAPGATAVPQRPAPVQSLGAVLNPDHVIPLLQRHPDLVAAVLPDLPEGQRSREALEQQLRSPQLQQTLNRLTAAINSGQGQALLQQLGLPADQDVGVDALLSALQRQSDQNRQR</sequence>
<organism evidence="8 9">
    <name type="scientific">Plasmodiophora brassicae</name>
    <name type="common">Clubroot disease agent</name>
    <dbReference type="NCBI Taxonomy" id="37360"/>
    <lineage>
        <taxon>Eukaryota</taxon>
        <taxon>Sar</taxon>
        <taxon>Rhizaria</taxon>
        <taxon>Endomyxa</taxon>
        <taxon>Phytomyxea</taxon>
        <taxon>Plasmodiophorida</taxon>
        <taxon>Plasmodiophoridae</taxon>
        <taxon>Plasmodiophora</taxon>
    </lineage>
</organism>
<keyword evidence="3" id="KW-0963">Cytoplasm</keyword>
<dbReference type="GO" id="GO:0008541">
    <property type="term" value="C:proteasome regulatory particle, lid subcomplex"/>
    <property type="evidence" value="ECO:0007669"/>
    <property type="project" value="TreeGrafter"/>
</dbReference>
<dbReference type="PROSITE" id="PS51916">
    <property type="entry name" value="DEUBAD"/>
    <property type="match status" value="1"/>
</dbReference>
<evidence type="ECO:0000259" key="6">
    <source>
        <dbReference type="PROSITE" id="PS51916"/>
    </source>
</evidence>
<dbReference type="Gene3D" id="1.10.2020.20">
    <property type="match status" value="1"/>
</dbReference>
<feature type="domain" description="Pru" evidence="7">
    <location>
        <begin position="22"/>
        <end position="135"/>
    </location>
</feature>
<evidence type="ECO:0000313" key="9">
    <source>
        <dbReference type="Proteomes" id="UP000290189"/>
    </source>
</evidence>
<gene>
    <name evidence="8" type="ORF">PLBR_LOCUS2982</name>
</gene>
<proteinExistence type="predicted"/>
<dbReference type="InterPro" id="IPR038108">
    <property type="entry name" value="RPN13_DEUBAD_sf"/>
</dbReference>
<accession>A0A3P3Y6H2</accession>
<dbReference type="PANTHER" id="PTHR12225:SF0">
    <property type="entry name" value="PROTEASOMAL UBIQUITIN RECEPTOR ADRM1"/>
    <property type="match status" value="1"/>
</dbReference>
<dbReference type="Proteomes" id="UP000290189">
    <property type="component" value="Unassembled WGS sequence"/>
</dbReference>
<evidence type="ECO:0000256" key="5">
    <source>
        <dbReference type="ARBA" id="ARBA00023242"/>
    </source>
</evidence>
<name>A0A3P3Y6H2_PLABS</name>
<dbReference type="PANTHER" id="PTHR12225">
    <property type="entry name" value="ADHESION REGULATING MOLECULE 1 110 KDA CELL MEMBRANE GLYCOPROTEIN"/>
    <property type="match status" value="1"/>
</dbReference>
<keyword evidence="4" id="KW-0647">Proteasome</keyword>
<dbReference type="InterPro" id="IPR044867">
    <property type="entry name" value="DEUBAD_dom"/>
</dbReference>
<dbReference type="Pfam" id="PF16550">
    <property type="entry name" value="RPN13_C"/>
    <property type="match status" value="1"/>
</dbReference>
<dbReference type="InterPro" id="IPR038633">
    <property type="entry name" value="Rpn13/ADRM1_Pru_sf"/>
</dbReference>
<dbReference type="GO" id="GO:0061133">
    <property type="term" value="F:endopeptidase activator activity"/>
    <property type="evidence" value="ECO:0007669"/>
    <property type="project" value="TreeGrafter"/>
</dbReference>
<evidence type="ECO:0000256" key="4">
    <source>
        <dbReference type="ARBA" id="ARBA00022942"/>
    </source>
</evidence>
<keyword evidence="8" id="KW-0496">Mitochondrion</keyword>
<evidence type="ECO:0000313" key="8">
    <source>
        <dbReference type="EMBL" id="SPQ95767.1"/>
    </source>
</evidence>
<dbReference type="PROSITE" id="PS51917">
    <property type="entry name" value="PRU"/>
    <property type="match status" value="1"/>
</dbReference>
<dbReference type="InterPro" id="IPR032368">
    <property type="entry name" value="RPN13_DEUBAD"/>
</dbReference>
<comment type="subcellular location">
    <subcellularLocation>
        <location evidence="2">Cytoplasm</location>
    </subcellularLocation>
    <subcellularLocation>
        <location evidence="1">Nucleus</location>
    </subcellularLocation>
</comment>
<reference evidence="8 9" key="1">
    <citation type="submission" date="2018-03" db="EMBL/GenBank/DDBJ databases">
        <authorList>
            <person name="Fogelqvist J."/>
        </authorList>
    </citation>
    <scope>NUCLEOTIDE SEQUENCE [LARGE SCALE GENOMIC DNA]</scope>
</reference>
<keyword evidence="5" id="KW-0539">Nucleus</keyword>
<evidence type="ECO:0000256" key="1">
    <source>
        <dbReference type="ARBA" id="ARBA00004123"/>
    </source>
</evidence>
<dbReference type="EMBL" id="OVEO01000004">
    <property type="protein sequence ID" value="SPQ95767.1"/>
    <property type="molecule type" value="Genomic_DNA"/>
</dbReference>
<dbReference type="InterPro" id="IPR006773">
    <property type="entry name" value="Rpn13/ADRM1"/>
</dbReference>
<dbReference type="AlphaFoldDB" id="A0A3P3Y6H2"/>
<dbReference type="Gene3D" id="2.30.29.70">
    <property type="entry name" value="Proteasomal ubiquitin receptor Rpn13/ADRM1"/>
    <property type="match status" value="1"/>
</dbReference>